<proteinExistence type="inferred from homology"/>
<evidence type="ECO:0000256" key="5">
    <source>
        <dbReference type="ARBA" id="ARBA00023118"/>
    </source>
</evidence>
<comment type="caution">
    <text evidence="8">The sequence shown here is derived from an EMBL/GenBank/DDBJ whole genome shotgun (WGS) entry which is preliminary data.</text>
</comment>
<keyword evidence="9" id="KW-1185">Reference proteome</keyword>
<sequence>MKIEKKEIYKAETYKLETLSPVHIGTGNKYTNWDYYLGSELTRVYVLSLDRFIQQLSEKEQEMLADYIEKNSRKGIIDFVRGNKLDFRLLDNSKIYEIRLIDQSRFVHGIYEEIKHPEGLYIPASTIKGAIRTAVLYCLLKENKDYYRFSVKEFETEQGKKYKDIVLVVNGKQKKGIENIEEYLEREFFGENQSNDIFKYLRISDSYINKNFNNLECRKIYVANTTTFETVLPNGKKIRKYPEHYEIITEGTEFGGIEISVIDEEQLKRFIKPKYHKTLEKIKNWKQCLYEFSKDLIEAEIKFWETEDIENMIKKAYGNYTDDRGNRPVKYIAKSFNKKEVLTQLKNIQKENSPEEPVIRIGKLSGYLTHSIGLLLANNSGKPYDVHEFGKIINSKAKDWLFPLTKRLTLDNQTLGWCKLTFQKEIKNTKETQTKNNIEKENDIKNKNPDELANLLAKKWGGKFRK</sequence>
<gene>
    <name evidence="8" type="primary">csm5</name>
    <name evidence="8" type="ORF">GWK41_06090</name>
</gene>
<organism evidence="8 9">
    <name type="scientific">Persephonella atlantica</name>
    <dbReference type="NCBI Taxonomy" id="2699429"/>
    <lineage>
        <taxon>Bacteria</taxon>
        <taxon>Pseudomonadati</taxon>
        <taxon>Aquificota</taxon>
        <taxon>Aquificia</taxon>
        <taxon>Aquificales</taxon>
        <taxon>Hydrogenothermaceae</taxon>
        <taxon>Persephonella</taxon>
    </lineage>
</organism>
<evidence type="ECO:0000259" key="7">
    <source>
        <dbReference type="Pfam" id="PF03787"/>
    </source>
</evidence>
<dbReference type="EMBL" id="JAACYA010000002">
    <property type="protein sequence ID" value="MBK3332632.1"/>
    <property type="molecule type" value="Genomic_DNA"/>
</dbReference>
<feature type="domain" description="CRISPR type III-associated protein" evidence="7">
    <location>
        <begin position="15"/>
        <end position="311"/>
    </location>
</feature>
<dbReference type="Proteomes" id="UP000772812">
    <property type="component" value="Unassembled WGS sequence"/>
</dbReference>
<dbReference type="Pfam" id="PF03787">
    <property type="entry name" value="RAMPs"/>
    <property type="match status" value="1"/>
</dbReference>
<evidence type="ECO:0000313" key="9">
    <source>
        <dbReference type="Proteomes" id="UP000772812"/>
    </source>
</evidence>
<evidence type="ECO:0000256" key="4">
    <source>
        <dbReference type="ARBA" id="ARBA00022884"/>
    </source>
</evidence>
<dbReference type="RefSeq" id="WP_200674052.1">
    <property type="nucleotide sequence ID" value="NZ_JAACYA010000002.1"/>
</dbReference>
<evidence type="ECO:0000313" key="8">
    <source>
        <dbReference type="EMBL" id="MBK3332632.1"/>
    </source>
</evidence>
<evidence type="ECO:0000256" key="2">
    <source>
        <dbReference type="ARBA" id="ARBA00006680"/>
    </source>
</evidence>
<keyword evidence="4" id="KW-0694">RNA-binding</keyword>
<dbReference type="InterPro" id="IPR010173">
    <property type="entry name" value="CRISPR-assoc_Csm5"/>
</dbReference>
<comment type="function">
    <text evidence="1">This subunit might be involved in maturation of a crRNA intermediate to its mature form.</text>
</comment>
<reference evidence="8 9" key="1">
    <citation type="journal article" date="2021" name="Syst. Appl. Microbiol.">
        <title>Persephonella atlantica sp. nov.: How to adapt to physico-chemical gradients in high temperature hydrothermal habitats.</title>
        <authorList>
            <person name="Francois D.X."/>
            <person name="Godfroy A."/>
            <person name="Mathien C."/>
            <person name="Aube J."/>
            <person name="Cathalot C."/>
            <person name="Lesongeur F."/>
            <person name="L'Haridon S."/>
            <person name="Philippon X."/>
            <person name="Roussel E.G."/>
        </authorList>
    </citation>
    <scope>NUCLEOTIDE SEQUENCE [LARGE SCALE GENOMIC DNA]</scope>
    <source>
        <strain evidence="8 9">MO1340</strain>
    </source>
</reference>
<dbReference type="PANTHER" id="PTHR38007:SF1">
    <property type="entry name" value="CRISPR SYSTEM CMS PROTEIN CSM5"/>
    <property type="match status" value="1"/>
</dbReference>
<name>A0ABS1GI96_9AQUI</name>
<evidence type="ECO:0000256" key="1">
    <source>
        <dbReference type="ARBA" id="ARBA00003088"/>
    </source>
</evidence>
<dbReference type="NCBIfam" id="TIGR01899">
    <property type="entry name" value="cas_TM1807_csm5"/>
    <property type="match status" value="1"/>
</dbReference>
<comment type="similarity">
    <text evidence="2">Belongs to the CRISPR-associated Csm5 family.</text>
</comment>
<evidence type="ECO:0000256" key="6">
    <source>
        <dbReference type="ARBA" id="ARBA00031720"/>
    </source>
</evidence>
<dbReference type="PANTHER" id="PTHR38007">
    <property type="entry name" value="CRISPR SYSTEM CMS PROTEIN CSM5"/>
    <property type="match status" value="1"/>
</dbReference>
<accession>A0ABS1GI96</accession>
<keyword evidence="5" id="KW-0051">Antiviral defense</keyword>
<evidence type="ECO:0000256" key="3">
    <source>
        <dbReference type="ARBA" id="ARBA00016113"/>
    </source>
</evidence>
<dbReference type="InterPro" id="IPR005537">
    <property type="entry name" value="RAMP_III_fam"/>
</dbReference>
<protein>
    <recommendedName>
        <fullName evidence="3">CRISPR system Cms protein Csm5</fullName>
    </recommendedName>
    <alternativeName>
        <fullName evidence="6">CRISPR type III A-associated protein Csm5</fullName>
    </alternativeName>
</protein>